<proteinExistence type="predicted"/>
<organism evidence="6 7">
    <name type="scientific">Batrachochytrium salamandrivorans</name>
    <dbReference type="NCBI Taxonomy" id="1357716"/>
    <lineage>
        <taxon>Eukaryota</taxon>
        <taxon>Fungi</taxon>
        <taxon>Fungi incertae sedis</taxon>
        <taxon>Chytridiomycota</taxon>
        <taxon>Chytridiomycota incertae sedis</taxon>
        <taxon>Chytridiomycetes</taxon>
        <taxon>Rhizophydiales</taxon>
        <taxon>Rhizophydiales incertae sedis</taxon>
        <taxon>Batrachochytrium</taxon>
    </lineage>
</organism>
<dbReference type="Pfam" id="PF12937">
    <property type="entry name" value="F-box-like"/>
    <property type="match status" value="1"/>
</dbReference>
<dbReference type="SUPFAM" id="SSF81383">
    <property type="entry name" value="F-box domain"/>
    <property type="match status" value="1"/>
</dbReference>
<evidence type="ECO:0000256" key="2">
    <source>
        <dbReference type="ARBA" id="ARBA00022737"/>
    </source>
</evidence>
<feature type="compositionally biased region" description="Basic residues" evidence="4">
    <location>
        <begin position="614"/>
        <end position="625"/>
    </location>
</feature>
<evidence type="ECO:0000256" key="4">
    <source>
        <dbReference type="SAM" id="MobiDB-lite"/>
    </source>
</evidence>
<dbReference type="SMART" id="SM00320">
    <property type="entry name" value="WD40"/>
    <property type="match status" value="4"/>
</dbReference>
<dbReference type="InterPro" id="IPR036322">
    <property type="entry name" value="WD40_repeat_dom_sf"/>
</dbReference>
<evidence type="ECO:0000256" key="3">
    <source>
        <dbReference type="PROSITE-ProRule" id="PRU00221"/>
    </source>
</evidence>
<feature type="region of interest" description="Disordered" evidence="4">
    <location>
        <begin position="813"/>
        <end position="833"/>
    </location>
</feature>
<evidence type="ECO:0000313" key="7">
    <source>
        <dbReference type="Proteomes" id="UP001648503"/>
    </source>
</evidence>
<dbReference type="PROSITE" id="PS50330">
    <property type="entry name" value="UIM"/>
    <property type="match status" value="1"/>
</dbReference>
<dbReference type="InterPro" id="IPR001680">
    <property type="entry name" value="WD40_rpt"/>
</dbReference>
<dbReference type="Pfam" id="PF00400">
    <property type="entry name" value="WD40"/>
    <property type="match status" value="1"/>
</dbReference>
<dbReference type="PROSITE" id="PS50294">
    <property type="entry name" value="WD_REPEATS_REGION"/>
    <property type="match status" value="1"/>
</dbReference>
<dbReference type="PANTHER" id="PTHR44436:SF1">
    <property type="entry name" value="F-BOX_WD REPEAT-CONTAINING PROTEIN 2"/>
    <property type="match status" value="1"/>
</dbReference>
<evidence type="ECO:0000259" key="5">
    <source>
        <dbReference type="PROSITE" id="PS50181"/>
    </source>
</evidence>
<name>A0ABQ8EUC0_9FUNG</name>
<accession>A0ABQ8EUC0</accession>
<feature type="compositionally biased region" description="Acidic residues" evidence="4">
    <location>
        <begin position="764"/>
        <end position="774"/>
    </location>
</feature>
<dbReference type="EMBL" id="JAFCIX010000572">
    <property type="protein sequence ID" value="KAH6586659.1"/>
    <property type="molecule type" value="Genomic_DNA"/>
</dbReference>
<dbReference type="Proteomes" id="UP001648503">
    <property type="component" value="Unassembled WGS sequence"/>
</dbReference>
<feature type="region of interest" description="Disordered" evidence="4">
    <location>
        <begin position="859"/>
        <end position="880"/>
    </location>
</feature>
<dbReference type="InterPro" id="IPR003903">
    <property type="entry name" value="UIM_dom"/>
</dbReference>
<feature type="compositionally biased region" description="Low complexity" evidence="4">
    <location>
        <begin position="738"/>
        <end position="752"/>
    </location>
</feature>
<dbReference type="InterPro" id="IPR042627">
    <property type="entry name" value="FBXW2"/>
</dbReference>
<evidence type="ECO:0000256" key="1">
    <source>
        <dbReference type="ARBA" id="ARBA00022574"/>
    </source>
</evidence>
<dbReference type="PROSITE" id="PS50082">
    <property type="entry name" value="WD_REPEATS_2"/>
    <property type="match status" value="1"/>
</dbReference>
<comment type="caution">
    <text evidence="6">The sequence shown here is derived from an EMBL/GenBank/DDBJ whole genome shotgun (WGS) entry which is preliminary data.</text>
</comment>
<dbReference type="InterPro" id="IPR001810">
    <property type="entry name" value="F-box_dom"/>
</dbReference>
<reference evidence="6 7" key="1">
    <citation type="submission" date="2021-02" db="EMBL/GenBank/DDBJ databases">
        <title>Variation within the Batrachochytrium salamandrivorans European outbreak.</title>
        <authorList>
            <person name="Kelly M."/>
            <person name="Pasmans F."/>
            <person name="Shea T.P."/>
            <person name="Munoz J.F."/>
            <person name="Carranza S."/>
            <person name="Cuomo C.A."/>
            <person name="Martel A."/>
        </authorList>
    </citation>
    <scope>NUCLEOTIDE SEQUENCE [LARGE SCALE GENOMIC DNA]</scope>
    <source>
        <strain evidence="6 7">AMFP18/2</strain>
    </source>
</reference>
<keyword evidence="2" id="KW-0677">Repeat</keyword>
<dbReference type="InterPro" id="IPR036047">
    <property type="entry name" value="F-box-like_dom_sf"/>
</dbReference>
<feature type="repeat" description="WD" evidence="3">
    <location>
        <begin position="279"/>
        <end position="321"/>
    </location>
</feature>
<protein>
    <recommendedName>
        <fullName evidence="5">F-box domain-containing protein</fullName>
    </recommendedName>
</protein>
<dbReference type="PROSITE" id="PS50181">
    <property type="entry name" value="FBOX"/>
    <property type="match status" value="1"/>
</dbReference>
<feature type="region of interest" description="Disordered" evidence="4">
    <location>
        <begin position="611"/>
        <end position="632"/>
    </location>
</feature>
<dbReference type="Gene3D" id="2.130.10.10">
    <property type="entry name" value="YVTN repeat-like/Quinoprotein amine dehydrogenase"/>
    <property type="match status" value="2"/>
</dbReference>
<keyword evidence="7" id="KW-1185">Reference proteome</keyword>
<keyword evidence="1 3" id="KW-0853">WD repeat</keyword>
<dbReference type="Gene3D" id="1.20.1280.50">
    <property type="match status" value="1"/>
</dbReference>
<feature type="region of interest" description="Disordered" evidence="4">
    <location>
        <begin position="733"/>
        <end position="774"/>
    </location>
</feature>
<dbReference type="PANTHER" id="PTHR44436">
    <property type="entry name" value="F-BOX/WD REPEAT-CONTAINING PROTEIN 2"/>
    <property type="match status" value="1"/>
</dbReference>
<gene>
    <name evidence="6" type="ORF">BASA50_000371</name>
</gene>
<evidence type="ECO:0000313" key="6">
    <source>
        <dbReference type="EMBL" id="KAH6586659.1"/>
    </source>
</evidence>
<feature type="domain" description="F-box" evidence="5">
    <location>
        <begin position="100"/>
        <end position="146"/>
    </location>
</feature>
<sequence length="903" mass="97765">MSSLSDNVLPSSLIDAESRTARHCVAAATGSPVSTPTATAVSRVTPTITDDTVLTVHASAVATLPSAHPTKTLSPRLQSTLSAPHKYSRLATVRPIDPLLCFINQLPDEILIHLLAVLQVDDMKKAVAVCQRWKSVLSDDLCWKAAFRNYFGGFPFRRLIQKSWRDEYLERLSLARIWHRCGQGVQFNSGIGRIDQIFVDDANGRVYLGYLQGGIVSICNATTGKVERAAISCFPTNTPMRVGAIKFDRHRIAVGHMNGSVGIMTNFCQKGQPSRRIFTGHHTAPVICIIWVADDADLIVSGSEDGEVRVWSMSMGRCIGVLNGDGFGITHLHITPSHSIVAGTKAGKGLIWDMSAIMASRRGKLNPPSGSDIETQQDPLLVIQPSLTINCGQQPIQFMIYDALTHTVAVVTGTSGLHSPIHSRPLGEGSDLIHRTTPQLAIWSATTGEQIVAFSVPPPFADITSLVWDVPQSAGSESRTTLLAVGDVCGSLHLWKVPDLTLSPLRTIPNLVPWRSAISLHGTPISQLLLDGHKMISNSTDGKIKVLDVMSGDLLCRVSLKLGHTARGGLAAGDVGRESIHFIWAGERSLIACAHQLVGCWSFGRSSQSETSFKKKSRGKTHRRTSTAARGAGAIGGRYGRGALAQVDPSDLYDDVFAIRQEIEAERFEHAHHIQRRNEYNGNGQLQSNMTEDELLHYVLMLSVEQLEADEVMRAEADAASALSISATSKLSLAETRSGQASSSLGTTSSHSSSRRLSHKRYDDGDDWDDETDSIDPEAAEYLSPQCSRQQTMEVALDMDELDLSGSGRQVLVGGGSTSRNTGGSVGGDWPSVSRMAQRIPTTRAGVASYSPSLRPLYPGGHHQPTGNVVVSPRPSQQDEDDELMYVLELSRLEAEEAVRLPN</sequence>
<dbReference type="InterPro" id="IPR015943">
    <property type="entry name" value="WD40/YVTN_repeat-like_dom_sf"/>
</dbReference>
<dbReference type="SUPFAM" id="SSF50978">
    <property type="entry name" value="WD40 repeat-like"/>
    <property type="match status" value="1"/>
</dbReference>